<proteinExistence type="predicted"/>
<evidence type="ECO:0000256" key="1">
    <source>
        <dbReference type="SAM" id="Coils"/>
    </source>
</evidence>
<evidence type="ECO:0008006" key="4">
    <source>
        <dbReference type="Google" id="ProtNLM"/>
    </source>
</evidence>
<accession>A0AA40CSC4</accession>
<dbReference type="EMBL" id="JAULSV010000003">
    <property type="protein sequence ID" value="KAK0649701.1"/>
    <property type="molecule type" value="Genomic_DNA"/>
</dbReference>
<keyword evidence="3" id="KW-1185">Reference proteome</keyword>
<evidence type="ECO:0000313" key="2">
    <source>
        <dbReference type="EMBL" id="KAK0649701.1"/>
    </source>
</evidence>
<keyword evidence="1" id="KW-0175">Coiled coil</keyword>
<dbReference type="Proteomes" id="UP001174936">
    <property type="component" value="Unassembled WGS sequence"/>
</dbReference>
<evidence type="ECO:0000313" key="3">
    <source>
        <dbReference type="Proteomes" id="UP001174936"/>
    </source>
</evidence>
<dbReference type="AlphaFoldDB" id="A0AA40CSC4"/>
<gene>
    <name evidence="2" type="ORF">B0T16DRAFT_492280</name>
</gene>
<organism evidence="2 3">
    <name type="scientific">Cercophora newfieldiana</name>
    <dbReference type="NCBI Taxonomy" id="92897"/>
    <lineage>
        <taxon>Eukaryota</taxon>
        <taxon>Fungi</taxon>
        <taxon>Dikarya</taxon>
        <taxon>Ascomycota</taxon>
        <taxon>Pezizomycotina</taxon>
        <taxon>Sordariomycetes</taxon>
        <taxon>Sordariomycetidae</taxon>
        <taxon>Sordariales</taxon>
        <taxon>Lasiosphaeriaceae</taxon>
        <taxon>Cercophora</taxon>
    </lineage>
</organism>
<feature type="coiled-coil region" evidence="1">
    <location>
        <begin position="148"/>
        <end position="175"/>
    </location>
</feature>
<name>A0AA40CSC4_9PEZI</name>
<reference evidence="2" key="1">
    <citation type="submission" date="2023-06" db="EMBL/GenBank/DDBJ databases">
        <title>Genome-scale phylogeny and comparative genomics of the fungal order Sordariales.</title>
        <authorList>
            <consortium name="Lawrence Berkeley National Laboratory"/>
            <person name="Hensen N."/>
            <person name="Bonometti L."/>
            <person name="Westerberg I."/>
            <person name="Brannstrom I.O."/>
            <person name="Guillou S."/>
            <person name="Cros-Aarteil S."/>
            <person name="Calhoun S."/>
            <person name="Haridas S."/>
            <person name="Kuo A."/>
            <person name="Mondo S."/>
            <person name="Pangilinan J."/>
            <person name="Riley R."/>
            <person name="Labutti K."/>
            <person name="Andreopoulos B."/>
            <person name="Lipzen A."/>
            <person name="Chen C."/>
            <person name="Yanf M."/>
            <person name="Daum C."/>
            <person name="Ng V."/>
            <person name="Clum A."/>
            <person name="Steindorff A."/>
            <person name="Ohm R."/>
            <person name="Martin F."/>
            <person name="Silar P."/>
            <person name="Natvig D."/>
            <person name="Lalanne C."/>
            <person name="Gautier V."/>
            <person name="Ament-Velasquez S.L."/>
            <person name="Kruys A."/>
            <person name="Hutchinson M.I."/>
            <person name="Powell A.J."/>
            <person name="Barry K."/>
            <person name="Miller A.N."/>
            <person name="Grigoriev I.V."/>
            <person name="Debuchy R."/>
            <person name="Gladieux P."/>
            <person name="Thoren M.H."/>
            <person name="Johannesson H."/>
        </authorList>
    </citation>
    <scope>NUCLEOTIDE SEQUENCE</scope>
    <source>
        <strain evidence="2">SMH2532-1</strain>
    </source>
</reference>
<comment type="caution">
    <text evidence="2">The sequence shown here is derived from an EMBL/GenBank/DDBJ whole genome shotgun (WGS) entry which is preliminary data.</text>
</comment>
<protein>
    <recommendedName>
        <fullName evidence="4">Fungal N-terminal domain-containing protein</fullName>
    </recommendedName>
</protein>
<sequence>MDPISVTMAVVGLLAATAKVGSLLEHLSKMRNAPQTIKDAQAEVLHTEVALRSTQRLLEHLDLANRRRGLIQVDELRVTLADAMLVFSSFEAFLMGLPGENVWAAPHRGKYLKTIEEHMVKIQRYKLSLTLMLTILQCESDAEALRNQERLQSLIERVLLDNQELKQKLRQSEDSFDACSVAMTRQSVEVATVRCREEEGKEESENASIFRRRSAVSPPFSGNTIRYAFENILQRSWVYRRNDRRHECDISFASTTQRSHTWSVFTGYSLADISVLSVIAMPITIMDVENGHYYTTKLNSDAGNAPPTAALGIEMLPKAPKQREVFKSRRRRRPTIAVDQQAFQPRTPWQADTYAFIAATLSTMSPTANANGTQSGDKRVD</sequence>